<evidence type="ECO:0000256" key="3">
    <source>
        <dbReference type="ARBA" id="ARBA00004496"/>
    </source>
</evidence>
<dbReference type="Gene3D" id="3.30.465.10">
    <property type="match status" value="1"/>
</dbReference>
<dbReference type="InterPro" id="IPR016166">
    <property type="entry name" value="FAD-bd_PCMH"/>
</dbReference>
<keyword evidence="6" id="KW-0963">Cytoplasm</keyword>
<evidence type="ECO:0000256" key="12">
    <source>
        <dbReference type="ARBA" id="ARBA00022984"/>
    </source>
</evidence>
<dbReference type="SUPFAM" id="SSF56176">
    <property type="entry name" value="FAD-binding/transporter-associated domain-like"/>
    <property type="match status" value="1"/>
</dbReference>
<dbReference type="InterPro" id="IPR036318">
    <property type="entry name" value="FAD-bd_PCMH-like_sf"/>
</dbReference>
<evidence type="ECO:0000259" key="17">
    <source>
        <dbReference type="PROSITE" id="PS51387"/>
    </source>
</evidence>
<gene>
    <name evidence="18" type="ORF">EVA_03030</name>
</gene>
<keyword evidence="9" id="KW-0274">FAD</keyword>
<keyword evidence="13" id="KW-0560">Oxidoreductase</keyword>
<dbReference type="SUPFAM" id="SSF56194">
    <property type="entry name" value="Uridine diphospho-N-Acetylenolpyruvylglucosamine reductase, MurB, C-terminal domain"/>
    <property type="match status" value="1"/>
</dbReference>
<keyword evidence="11" id="KW-0133">Cell shape</keyword>
<evidence type="ECO:0000256" key="16">
    <source>
        <dbReference type="ARBA" id="ARBA00048914"/>
    </source>
</evidence>
<dbReference type="NCBIfam" id="NF000755">
    <property type="entry name" value="PRK00046.1"/>
    <property type="match status" value="1"/>
</dbReference>
<dbReference type="PANTHER" id="PTHR21071">
    <property type="entry name" value="UDP-N-ACETYLENOLPYRUVOYLGLUCOSAMINE REDUCTASE"/>
    <property type="match status" value="1"/>
</dbReference>
<evidence type="ECO:0000256" key="15">
    <source>
        <dbReference type="ARBA" id="ARBA00023316"/>
    </source>
</evidence>
<evidence type="ECO:0000313" key="18">
    <source>
        <dbReference type="EMBL" id="EJX08856.1"/>
    </source>
</evidence>
<dbReference type="Pfam" id="PF02873">
    <property type="entry name" value="MurB_C"/>
    <property type="match status" value="1"/>
</dbReference>
<protein>
    <recommendedName>
        <fullName evidence="5">UDP-N-acetylmuramate dehydrogenase</fullName>
        <ecNumber evidence="5">1.3.1.98</ecNumber>
    </recommendedName>
</protein>
<dbReference type="UniPathway" id="UPA00219"/>
<evidence type="ECO:0000256" key="1">
    <source>
        <dbReference type="ARBA" id="ARBA00001974"/>
    </source>
</evidence>
<name>J9D7S8_9ZZZZ</name>
<keyword evidence="10" id="KW-0521">NADP</keyword>
<sequence length="340" mass="37322">MKLLENHSLLEHNTFGVDAQCRYFVEYDSEIDLKTFLSEGLPKYNLPYFHIGSGSNILFVGDYAGIILHSAILGKEVVAEDNAAVWLRVGAGENWDELVAWCVEQGYYGLENLSYIPGEVGAAAVQNIGAYGKEAADFIDRVEAVAVADGQFRVFSQAECNYAYRYSCFKGEEKGKYVITKVVLRLSKSFHPDLTYGGLAREVQERHLDPASLTPAQLRALVIAIRQSKLPEPSVIGSAGSFFMNPVVSEAKAQSLLALYPNIPHYAVAGGQKIPAGWLIEQCGWKGKCRGAAGVYEKQALVLVNLGGATGEEIRQLSEEIQQVVKEKFGIAIYPEVNFI</sequence>
<dbReference type="AlphaFoldDB" id="J9D7S8"/>
<dbReference type="InterPro" id="IPR003170">
    <property type="entry name" value="MurB"/>
</dbReference>
<evidence type="ECO:0000256" key="10">
    <source>
        <dbReference type="ARBA" id="ARBA00022857"/>
    </source>
</evidence>
<evidence type="ECO:0000256" key="7">
    <source>
        <dbReference type="ARBA" id="ARBA00022618"/>
    </source>
</evidence>
<dbReference type="InterPro" id="IPR006094">
    <property type="entry name" value="Oxid_FAD_bind_N"/>
</dbReference>
<keyword evidence="12" id="KW-0573">Peptidoglycan synthesis</keyword>
<evidence type="ECO:0000256" key="9">
    <source>
        <dbReference type="ARBA" id="ARBA00022827"/>
    </source>
</evidence>
<dbReference type="Gene3D" id="3.90.78.10">
    <property type="entry name" value="UDP-N-acetylenolpyruvoylglucosamine reductase, C-terminal domain"/>
    <property type="match status" value="1"/>
</dbReference>
<keyword evidence="14" id="KW-0131">Cell cycle</keyword>
<evidence type="ECO:0000256" key="13">
    <source>
        <dbReference type="ARBA" id="ARBA00023002"/>
    </source>
</evidence>
<evidence type="ECO:0000256" key="5">
    <source>
        <dbReference type="ARBA" id="ARBA00012518"/>
    </source>
</evidence>
<dbReference type="EC" id="1.3.1.98" evidence="5"/>
<dbReference type="Gene3D" id="3.30.43.10">
    <property type="entry name" value="Uridine Diphospho-n-acetylenolpyruvylglucosamine Reductase, domain 2"/>
    <property type="match status" value="1"/>
</dbReference>
<evidence type="ECO:0000256" key="8">
    <source>
        <dbReference type="ARBA" id="ARBA00022630"/>
    </source>
</evidence>
<dbReference type="InterPro" id="IPR016167">
    <property type="entry name" value="FAD-bd_PCMH_sub1"/>
</dbReference>
<evidence type="ECO:0000256" key="11">
    <source>
        <dbReference type="ARBA" id="ARBA00022960"/>
    </source>
</evidence>
<comment type="cofactor">
    <cofactor evidence="1">
        <name>FAD</name>
        <dbReference type="ChEBI" id="CHEBI:57692"/>
    </cofactor>
</comment>
<reference evidence="18" key="1">
    <citation type="journal article" date="2012" name="PLoS ONE">
        <title>Gene sets for utilization of primary and secondary nutrition supplies in the distal gut of endangered iberian lynx.</title>
        <authorList>
            <person name="Alcaide M."/>
            <person name="Messina E."/>
            <person name="Richter M."/>
            <person name="Bargiela R."/>
            <person name="Peplies J."/>
            <person name="Huws S.A."/>
            <person name="Newbold C.J."/>
            <person name="Golyshin P.N."/>
            <person name="Simon M.A."/>
            <person name="Lopez G."/>
            <person name="Yakimov M.M."/>
            <person name="Ferrer M."/>
        </authorList>
    </citation>
    <scope>NUCLEOTIDE SEQUENCE</scope>
</reference>
<dbReference type="PANTHER" id="PTHR21071:SF4">
    <property type="entry name" value="UDP-N-ACETYLENOLPYRUVOYLGLUCOSAMINE REDUCTASE"/>
    <property type="match status" value="1"/>
</dbReference>
<comment type="caution">
    <text evidence="18">The sequence shown here is derived from an EMBL/GenBank/DDBJ whole genome shotgun (WGS) entry which is preliminary data.</text>
</comment>
<evidence type="ECO:0000256" key="2">
    <source>
        <dbReference type="ARBA" id="ARBA00003921"/>
    </source>
</evidence>
<evidence type="ECO:0000256" key="6">
    <source>
        <dbReference type="ARBA" id="ARBA00022490"/>
    </source>
</evidence>
<keyword evidence="7" id="KW-0132">Cell division</keyword>
<dbReference type="InterPro" id="IPR016169">
    <property type="entry name" value="FAD-bd_PCMH_sub2"/>
</dbReference>
<dbReference type="GO" id="GO:0071555">
    <property type="term" value="P:cell wall organization"/>
    <property type="evidence" value="ECO:0007669"/>
    <property type="project" value="UniProtKB-KW"/>
</dbReference>
<comment type="catalytic activity">
    <reaction evidence="16">
        <text>UDP-N-acetyl-alpha-D-muramate + NADP(+) = UDP-N-acetyl-3-O-(1-carboxyvinyl)-alpha-D-glucosamine + NADPH + H(+)</text>
        <dbReference type="Rhea" id="RHEA:12248"/>
        <dbReference type="ChEBI" id="CHEBI:15378"/>
        <dbReference type="ChEBI" id="CHEBI:57783"/>
        <dbReference type="ChEBI" id="CHEBI:58349"/>
        <dbReference type="ChEBI" id="CHEBI:68483"/>
        <dbReference type="ChEBI" id="CHEBI:70757"/>
        <dbReference type="EC" id="1.3.1.98"/>
    </reaction>
</comment>
<dbReference type="GO" id="GO:0008360">
    <property type="term" value="P:regulation of cell shape"/>
    <property type="evidence" value="ECO:0007669"/>
    <property type="project" value="UniProtKB-KW"/>
</dbReference>
<dbReference type="InterPro" id="IPR011601">
    <property type="entry name" value="MurB_C"/>
</dbReference>
<feature type="domain" description="FAD-binding PCMH-type" evidence="17">
    <location>
        <begin position="15"/>
        <end position="189"/>
    </location>
</feature>
<dbReference type="InterPro" id="IPR036635">
    <property type="entry name" value="MurB_C_sf"/>
</dbReference>
<accession>J9D7S8</accession>
<dbReference type="GO" id="GO:0009252">
    <property type="term" value="P:peptidoglycan biosynthetic process"/>
    <property type="evidence" value="ECO:0007669"/>
    <property type="project" value="UniProtKB-UniPathway"/>
</dbReference>
<dbReference type="EMBL" id="AMCI01000524">
    <property type="protein sequence ID" value="EJX08856.1"/>
    <property type="molecule type" value="Genomic_DNA"/>
</dbReference>
<dbReference type="GO" id="GO:0051301">
    <property type="term" value="P:cell division"/>
    <property type="evidence" value="ECO:0007669"/>
    <property type="project" value="UniProtKB-KW"/>
</dbReference>
<keyword evidence="15" id="KW-0961">Cell wall biogenesis/degradation</keyword>
<proteinExistence type="inferred from homology"/>
<dbReference type="GO" id="GO:0005829">
    <property type="term" value="C:cytosol"/>
    <property type="evidence" value="ECO:0007669"/>
    <property type="project" value="TreeGrafter"/>
</dbReference>
<evidence type="ECO:0000256" key="14">
    <source>
        <dbReference type="ARBA" id="ARBA00023306"/>
    </source>
</evidence>
<comment type="function">
    <text evidence="2">Cell wall formation.</text>
</comment>
<comment type="pathway">
    <text evidence="4">Cell wall biogenesis; peptidoglycan biosynthesis.</text>
</comment>
<dbReference type="GO" id="GO:0008762">
    <property type="term" value="F:UDP-N-acetylmuramate dehydrogenase activity"/>
    <property type="evidence" value="ECO:0007669"/>
    <property type="project" value="UniProtKB-EC"/>
</dbReference>
<dbReference type="GO" id="GO:0071949">
    <property type="term" value="F:FAD binding"/>
    <property type="evidence" value="ECO:0007669"/>
    <property type="project" value="InterPro"/>
</dbReference>
<dbReference type="PROSITE" id="PS51387">
    <property type="entry name" value="FAD_PCMH"/>
    <property type="match status" value="1"/>
</dbReference>
<dbReference type="Pfam" id="PF01565">
    <property type="entry name" value="FAD_binding_4"/>
    <property type="match status" value="1"/>
</dbReference>
<comment type="subcellular location">
    <subcellularLocation>
        <location evidence="3">Cytoplasm</location>
    </subcellularLocation>
</comment>
<keyword evidence="8" id="KW-0285">Flavoprotein</keyword>
<dbReference type="HAMAP" id="MF_00037">
    <property type="entry name" value="MurB"/>
    <property type="match status" value="1"/>
</dbReference>
<dbReference type="NCBIfam" id="TIGR00179">
    <property type="entry name" value="murB"/>
    <property type="match status" value="1"/>
</dbReference>
<organism evidence="18">
    <name type="scientific">gut metagenome</name>
    <dbReference type="NCBI Taxonomy" id="749906"/>
    <lineage>
        <taxon>unclassified sequences</taxon>
        <taxon>metagenomes</taxon>
        <taxon>organismal metagenomes</taxon>
    </lineage>
</organism>
<evidence type="ECO:0000256" key="4">
    <source>
        <dbReference type="ARBA" id="ARBA00004752"/>
    </source>
</evidence>